<name>A0ABY4CFL6_9BACL</name>
<evidence type="ECO:0000256" key="7">
    <source>
        <dbReference type="ARBA" id="ARBA00022833"/>
    </source>
</evidence>
<comment type="cofactor">
    <cofactor evidence="11">
        <name>Zn(2+)</name>
        <dbReference type="ChEBI" id="CHEBI:29105"/>
    </cofactor>
    <text evidence="11">Binds 2 zinc ions per subunit.</text>
</comment>
<dbReference type="Gene3D" id="3.40.1440.60">
    <property type="entry name" value="PriA, 3(prime) DNA-binding domain"/>
    <property type="match status" value="1"/>
</dbReference>
<feature type="binding site" evidence="11">
    <location>
        <position position="572"/>
    </location>
    <ligand>
        <name>Zn(2+)</name>
        <dbReference type="ChEBI" id="CHEBI:29105"/>
        <label>1</label>
    </ligand>
</feature>
<comment type="catalytic activity">
    <reaction evidence="11">
        <text>Couples ATP hydrolysis with the unwinding of duplex DNA by translocating in the 3'-5' direction.</text>
        <dbReference type="EC" id="5.6.2.4"/>
    </reaction>
</comment>
<feature type="binding site" evidence="11">
    <location>
        <position position="575"/>
    </location>
    <ligand>
        <name>Zn(2+)</name>
        <dbReference type="ChEBI" id="CHEBI:29105"/>
        <label>1</label>
    </ligand>
</feature>
<comment type="subunit">
    <text evidence="11">Component of the replication restart primosome.</text>
</comment>
<comment type="similarity">
    <text evidence="11">Belongs to the helicase family. PriA subfamily.</text>
</comment>
<keyword evidence="1 11" id="KW-0639">Primosome</keyword>
<dbReference type="InterPro" id="IPR027417">
    <property type="entry name" value="P-loop_NTPase"/>
</dbReference>
<dbReference type="HAMAP" id="MF_00983">
    <property type="entry name" value="PriA"/>
    <property type="match status" value="1"/>
</dbReference>
<feature type="binding site" evidence="11">
    <location>
        <position position="559"/>
    </location>
    <ligand>
        <name>Zn(2+)</name>
        <dbReference type="ChEBI" id="CHEBI:29105"/>
        <label>2</label>
    </ligand>
</feature>
<feature type="domain" description="Helicase ATP-binding" evidence="12">
    <location>
        <begin position="302"/>
        <end position="468"/>
    </location>
</feature>
<dbReference type="Pfam" id="PF00271">
    <property type="entry name" value="Helicase_C"/>
    <property type="match status" value="1"/>
</dbReference>
<dbReference type="NCBIfam" id="TIGR00595">
    <property type="entry name" value="priA"/>
    <property type="match status" value="1"/>
</dbReference>
<evidence type="ECO:0000256" key="11">
    <source>
        <dbReference type="HAMAP-Rule" id="MF_00983"/>
    </source>
</evidence>
<dbReference type="SMART" id="SM00487">
    <property type="entry name" value="DEXDc"/>
    <property type="match status" value="1"/>
</dbReference>
<keyword evidence="9 11" id="KW-0238">DNA-binding</keyword>
<evidence type="ECO:0000256" key="5">
    <source>
        <dbReference type="ARBA" id="ARBA00022801"/>
    </source>
</evidence>
<feature type="binding site" evidence="11">
    <location>
        <position position="533"/>
    </location>
    <ligand>
        <name>Zn(2+)</name>
        <dbReference type="ChEBI" id="CHEBI:29105"/>
        <label>1</label>
    </ligand>
</feature>
<dbReference type="RefSeq" id="WP_347435882.1">
    <property type="nucleotide sequence ID" value="NZ_CP089291.1"/>
</dbReference>
<feature type="binding site" evidence="11">
    <location>
        <position position="562"/>
    </location>
    <ligand>
        <name>Zn(2+)</name>
        <dbReference type="ChEBI" id="CHEBI:29105"/>
        <label>2</label>
    </ligand>
</feature>
<keyword evidence="5 11" id="KW-0378">Hydrolase</keyword>
<comment type="function">
    <text evidence="11">Initiates the restart of stalled replication forks, which reloads the replicative helicase on sites other than the origin of replication. Recognizes and binds to abandoned replication forks and remodels them to uncover a helicase loading site. Promotes assembly of the primosome at these replication forks.</text>
</comment>
<evidence type="ECO:0000256" key="3">
    <source>
        <dbReference type="ARBA" id="ARBA00022723"/>
    </source>
</evidence>
<evidence type="ECO:0000256" key="6">
    <source>
        <dbReference type="ARBA" id="ARBA00022806"/>
    </source>
</evidence>
<dbReference type="InterPro" id="IPR011545">
    <property type="entry name" value="DEAD/DEAH_box_helicase_dom"/>
</dbReference>
<feature type="binding site" evidence="11">
    <location>
        <position position="542"/>
    </location>
    <ligand>
        <name>Zn(2+)</name>
        <dbReference type="ChEBI" id="CHEBI:29105"/>
        <label>2</label>
    </ligand>
</feature>
<dbReference type="InterPro" id="IPR041222">
    <property type="entry name" value="PriA_3primeBD"/>
</dbReference>
<dbReference type="GO" id="GO:0016787">
    <property type="term" value="F:hydrolase activity"/>
    <property type="evidence" value="ECO:0007669"/>
    <property type="project" value="UniProtKB-KW"/>
</dbReference>
<dbReference type="Pfam" id="PF18319">
    <property type="entry name" value="Zn_ribbon_PriA"/>
    <property type="match status" value="1"/>
</dbReference>
<keyword evidence="3 11" id="KW-0479">Metal-binding</keyword>
<dbReference type="InterPro" id="IPR041236">
    <property type="entry name" value="PriA_C"/>
</dbReference>
<evidence type="ECO:0000256" key="10">
    <source>
        <dbReference type="ARBA" id="ARBA00023235"/>
    </source>
</evidence>
<dbReference type="Proteomes" id="UP000830167">
    <property type="component" value="Chromosome"/>
</dbReference>
<dbReference type="SMART" id="SM00490">
    <property type="entry name" value="HELICc"/>
    <property type="match status" value="1"/>
</dbReference>
<organism evidence="14 15">
    <name type="scientific">Fodinisporobacter ferrooxydans</name>
    <dbReference type="NCBI Taxonomy" id="2901836"/>
    <lineage>
        <taxon>Bacteria</taxon>
        <taxon>Bacillati</taxon>
        <taxon>Bacillota</taxon>
        <taxon>Bacilli</taxon>
        <taxon>Bacillales</taxon>
        <taxon>Alicyclobacillaceae</taxon>
        <taxon>Fodinisporobacter</taxon>
    </lineage>
</organism>
<evidence type="ECO:0000256" key="8">
    <source>
        <dbReference type="ARBA" id="ARBA00022840"/>
    </source>
</evidence>
<dbReference type="InterPro" id="IPR040498">
    <property type="entry name" value="PriA_CRR"/>
</dbReference>
<evidence type="ECO:0000256" key="2">
    <source>
        <dbReference type="ARBA" id="ARBA00022705"/>
    </source>
</evidence>
<dbReference type="SUPFAM" id="SSF52540">
    <property type="entry name" value="P-loop containing nucleoside triphosphate hydrolases"/>
    <property type="match status" value="2"/>
</dbReference>
<keyword evidence="6 11" id="KW-0347">Helicase</keyword>
<dbReference type="Pfam" id="PF18074">
    <property type="entry name" value="PriA_C"/>
    <property type="match status" value="1"/>
</dbReference>
<comment type="catalytic activity">
    <reaction evidence="11">
        <text>ATP + H2O = ADP + phosphate + H(+)</text>
        <dbReference type="Rhea" id="RHEA:13065"/>
        <dbReference type="ChEBI" id="CHEBI:15377"/>
        <dbReference type="ChEBI" id="CHEBI:15378"/>
        <dbReference type="ChEBI" id="CHEBI:30616"/>
        <dbReference type="ChEBI" id="CHEBI:43474"/>
        <dbReference type="ChEBI" id="CHEBI:456216"/>
        <dbReference type="EC" id="5.6.2.4"/>
    </reaction>
</comment>
<protein>
    <recommendedName>
        <fullName evidence="11">Replication restart protein PriA</fullName>
    </recommendedName>
    <alternativeName>
        <fullName evidence="11">ATP-dependent DNA helicase PriA</fullName>
        <ecNumber evidence="11">5.6.2.4</ecNumber>
    </alternativeName>
    <alternativeName>
        <fullName evidence="11">DNA 3'-5' helicase PriA</fullName>
    </alternativeName>
</protein>
<accession>A0ABY4CFL6</accession>
<dbReference type="EC" id="5.6.2.4" evidence="11"/>
<keyword evidence="2 11" id="KW-0235">DNA replication</keyword>
<keyword evidence="8 11" id="KW-0067">ATP-binding</keyword>
<dbReference type="Gene3D" id="3.40.50.300">
    <property type="entry name" value="P-loop containing nucleotide triphosphate hydrolases"/>
    <property type="match status" value="2"/>
</dbReference>
<keyword evidence="7 11" id="KW-0862">Zinc</keyword>
<dbReference type="InterPro" id="IPR014001">
    <property type="entry name" value="Helicase_ATP-bd"/>
</dbReference>
<feature type="binding site" evidence="11">
    <location>
        <position position="539"/>
    </location>
    <ligand>
        <name>Zn(2+)</name>
        <dbReference type="ChEBI" id="CHEBI:29105"/>
        <label>2</label>
    </ligand>
</feature>
<dbReference type="InterPro" id="IPR001650">
    <property type="entry name" value="Helicase_C-like"/>
</dbReference>
<dbReference type="InterPro" id="IPR042115">
    <property type="entry name" value="PriA_3primeBD_sf"/>
</dbReference>
<dbReference type="EMBL" id="CP089291">
    <property type="protein sequence ID" value="UOF89198.1"/>
    <property type="molecule type" value="Genomic_DNA"/>
</dbReference>
<dbReference type="NCBIfam" id="NF004066">
    <property type="entry name" value="PRK05580.1-3"/>
    <property type="match status" value="1"/>
</dbReference>
<evidence type="ECO:0000313" key="14">
    <source>
        <dbReference type="EMBL" id="UOF89198.1"/>
    </source>
</evidence>
<dbReference type="Pfam" id="PF17764">
    <property type="entry name" value="PriA_3primeBD"/>
    <property type="match status" value="1"/>
</dbReference>
<dbReference type="InterPro" id="IPR005259">
    <property type="entry name" value="PriA"/>
</dbReference>
<dbReference type="Pfam" id="PF00270">
    <property type="entry name" value="DEAD"/>
    <property type="match status" value="1"/>
</dbReference>
<dbReference type="CDD" id="cd18804">
    <property type="entry name" value="SF2_C_priA"/>
    <property type="match status" value="1"/>
</dbReference>
<evidence type="ECO:0000256" key="9">
    <source>
        <dbReference type="ARBA" id="ARBA00023125"/>
    </source>
</evidence>
<sequence>MSTICVIDGGEIKMNPKRKGFAEVIVDVRAYDVDRAFLYQIPPGFAETCQVGARVLVPFGSRKLEGYVVNLTDAQTVQEIKPILDVLDDHPPLTPELVDLSEWLAARYCTTRVACMQAMLPGGIRAKQETYLKIRQSPAILDPLDEQMLQWMRERKRVTLEQVRKQFPDADGRIDLLIKEGILQIDKQLHRGMKEKTVQGVALTESARNQYESLIRSLSPRARKQKACIEFLYAQEDAVPVHELLAKLQTGRSTIERLIEQGHVKTEALAVRRNPFDSAYERDKPLALTAEQQQSLQPILQGIRQKRKAEFLLHGITGSGKTEVYLQAIQACLNEGKQAIMLVPEISLTPQTVERFKKRYGEAVAVLHSRLSAGERYDEWLRIRRQDVKIVVGARSAIFAPFQSLGLIIIDEEHETSYKQDDPPKYVTHEVACFRAQYANAAVVYGSATPSFERMVAAQTGDIQYLALTKRVFGQEMPKIHIVDMRQELQSGNRTMFSRLLRQQMEAVFQQKKQMLLFLNRRGHSTFVLCRACGEAIKCPHCDISLTFHKLQNWTQLRCHYCGYAKPVDSQCPLCGSRHIRHFGTGTQKVEEALKMEFPHLRVIRMDIDTTVQKGSHERLLDAFRNKRADVLLGTQMIAKGLDFPDVTLVGVIAADTSLHIPDFRANERTFQLLSQVAGRAGRHTDQGTVVIQTYAPDHPVLTACAKQTYDAFFREEIQHRRVLQYPPFVEFASWLIAHEAEPTAASLAVQLAGDLHQAFAGKSVYILQPTPAPFPKINGKYRYHVLMKYANWWHIEKQMRKIHTDMLKEVRQKGGTLSLDINAQTIL</sequence>
<evidence type="ECO:0000313" key="15">
    <source>
        <dbReference type="Proteomes" id="UP000830167"/>
    </source>
</evidence>
<dbReference type="PANTHER" id="PTHR30580:SF0">
    <property type="entry name" value="PRIMOSOMAL PROTEIN N"/>
    <property type="match status" value="1"/>
</dbReference>
<reference evidence="14" key="1">
    <citation type="submission" date="2021-12" db="EMBL/GenBank/DDBJ databases">
        <title>Alicyclobacillaceae gen. nov., sp. nov., isolated from chalcocite enrichment system.</title>
        <authorList>
            <person name="Jiang Z."/>
        </authorList>
    </citation>
    <scope>NUCLEOTIDE SEQUENCE</scope>
    <source>
        <strain evidence="14">MYW30-H2</strain>
    </source>
</reference>
<evidence type="ECO:0000256" key="1">
    <source>
        <dbReference type="ARBA" id="ARBA00022515"/>
    </source>
</evidence>
<evidence type="ECO:0000259" key="13">
    <source>
        <dbReference type="PROSITE" id="PS51194"/>
    </source>
</evidence>
<dbReference type="PROSITE" id="PS51192">
    <property type="entry name" value="HELICASE_ATP_BIND_1"/>
    <property type="match status" value="1"/>
</dbReference>
<feature type="binding site" evidence="11">
    <location>
        <position position="530"/>
    </location>
    <ligand>
        <name>Zn(2+)</name>
        <dbReference type="ChEBI" id="CHEBI:29105"/>
        <label>1</label>
    </ligand>
</feature>
<keyword evidence="10 11" id="KW-0413">Isomerase</keyword>
<keyword evidence="15" id="KW-1185">Reference proteome</keyword>
<dbReference type="PROSITE" id="PS51194">
    <property type="entry name" value="HELICASE_CTER"/>
    <property type="match status" value="1"/>
</dbReference>
<keyword evidence="4 11" id="KW-0547">Nucleotide-binding</keyword>
<dbReference type="PANTHER" id="PTHR30580">
    <property type="entry name" value="PRIMOSOMAL PROTEIN N"/>
    <property type="match status" value="1"/>
</dbReference>
<dbReference type="CDD" id="cd17929">
    <property type="entry name" value="DEXHc_priA"/>
    <property type="match status" value="1"/>
</dbReference>
<proteinExistence type="inferred from homology"/>
<evidence type="ECO:0000256" key="4">
    <source>
        <dbReference type="ARBA" id="ARBA00022741"/>
    </source>
</evidence>
<feature type="domain" description="Helicase C-terminal" evidence="13">
    <location>
        <begin position="567"/>
        <end position="740"/>
    </location>
</feature>
<gene>
    <name evidence="11 14" type="primary">priA</name>
    <name evidence="14" type="ORF">LSG31_14910</name>
</gene>
<evidence type="ECO:0000259" key="12">
    <source>
        <dbReference type="PROSITE" id="PS51192"/>
    </source>
</evidence>